<dbReference type="RefSeq" id="WP_061949315.1">
    <property type="nucleotide sequence ID" value="NZ_LTAO01000023.1"/>
</dbReference>
<dbReference type="PANTHER" id="PTHR43547">
    <property type="entry name" value="TWO-COMPONENT HISTIDINE KINASE"/>
    <property type="match status" value="1"/>
</dbReference>
<dbReference type="PROSITE" id="PS50110">
    <property type="entry name" value="RESPONSE_REGULATORY"/>
    <property type="match status" value="1"/>
</dbReference>
<dbReference type="InterPro" id="IPR001789">
    <property type="entry name" value="Sig_transdc_resp-reg_receiver"/>
</dbReference>
<gene>
    <name evidence="15" type="ORF">AZF04_08340</name>
</gene>
<dbReference type="Pfam" id="PF00072">
    <property type="entry name" value="Response_reg"/>
    <property type="match status" value="1"/>
</dbReference>
<dbReference type="Pfam" id="PF02518">
    <property type="entry name" value="HATPase_c"/>
    <property type="match status" value="2"/>
</dbReference>
<dbReference type="SUPFAM" id="SSF47384">
    <property type="entry name" value="Homodimeric domain of signal transducing histidine kinase"/>
    <property type="match status" value="1"/>
</dbReference>
<keyword evidence="4 11" id="KW-0597">Phosphoprotein</keyword>
<evidence type="ECO:0000256" key="4">
    <source>
        <dbReference type="ARBA" id="ARBA00022553"/>
    </source>
</evidence>
<dbReference type="SUPFAM" id="SSF52172">
    <property type="entry name" value="CheY-like"/>
    <property type="match status" value="1"/>
</dbReference>
<dbReference type="SMART" id="SM00448">
    <property type="entry name" value="REC"/>
    <property type="match status" value="1"/>
</dbReference>
<evidence type="ECO:0000256" key="11">
    <source>
        <dbReference type="PROSITE-ProRule" id="PRU00169"/>
    </source>
</evidence>
<dbReference type="CDD" id="cd16922">
    <property type="entry name" value="HATPase_EvgS-ArcB-TorS-like"/>
    <property type="match status" value="1"/>
</dbReference>
<dbReference type="InterPro" id="IPR036890">
    <property type="entry name" value="HATPase_C_sf"/>
</dbReference>
<dbReference type="Proteomes" id="UP000075806">
    <property type="component" value="Unassembled WGS sequence"/>
</dbReference>
<evidence type="ECO:0000256" key="5">
    <source>
        <dbReference type="ARBA" id="ARBA00022679"/>
    </source>
</evidence>
<dbReference type="GO" id="GO:0005524">
    <property type="term" value="F:ATP binding"/>
    <property type="evidence" value="ECO:0007669"/>
    <property type="project" value="UniProtKB-KW"/>
</dbReference>
<comment type="catalytic activity">
    <reaction evidence="1">
        <text>ATP + protein L-histidine = ADP + protein N-phospho-L-histidine.</text>
        <dbReference type="EC" id="2.7.13.3"/>
    </reaction>
</comment>
<dbReference type="Pfam" id="PF06580">
    <property type="entry name" value="His_kinase"/>
    <property type="match status" value="1"/>
</dbReference>
<proteinExistence type="inferred from homology"/>
<keyword evidence="5" id="KW-0808">Transferase</keyword>
<name>A0A161PCB1_9BACI</name>
<evidence type="ECO:0000313" key="16">
    <source>
        <dbReference type="Proteomes" id="UP000075806"/>
    </source>
</evidence>
<feature type="transmembrane region" description="Helical" evidence="12">
    <location>
        <begin position="331"/>
        <end position="353"/>
    </location>
</feature>
<evidence type="ECO:0000256" key="8">
    <source>
        <dbReference type="ARBA" id="ARBA00022840"/>
    </source>
</evidence>
<dbReference type="Pfam" id="PF07695">
    <property type="entry name" value="7TMR-DISM_7TM"/>
    <property type="match status" value="1"/>
</dbReference>
<dbReference type="PANTHER" id="PTHR43547:SF2">
    <property type="entry name" value="HYBRID SIGNAL TRANSDUCTION HISTIDINE KINASE C"/>
    <property type="match status" value="1"/>
</dbReference>
<dbReference type="InterPro" id="IPR003661">
    <property type="entry name" value="HisK_dim/P_dom"/>
</dbReference>
<evidence type="ECO:0000256" key="3">
    <source>
        <dbReference type="ARBA" id="ARBA00012438"/>
    </source>
</evidence>
<keyword evidence="8" id="KW-0067">ATP-binding</keyword>
<dbReference type="CDD" id="cd17574">
    <property type="entry name" value="REC_OmpR"/>
    <property type="match status" value="1"/>
</dbReference>
<dbReference type="Pfam" id="PF00512">
    <property type="entry name" value="HisKA"/>
    <property type="match status" value="1"/>
</dbReference>
<evidence type="ECO:0000259" key="13">
    <source>
        <dbReference type="PROSITE" id="PS50109"/>
    </source>
</evidence>
<evidence type="ECO:0000256" key="10">
    <source>
        <dbReference type="ARBA" id="ARBA00074306"/>
    </source>
</evidence>
<dbReference type="OrthoDB" id="9809348at2"/>
<feature type="domain" description="Response regulatory" evidence="14">
    <location>
        <begin position="701"/>
        <end position="816"/>
    </location>
</feature>
<dbReference type="InterPro" id="IPR004358">
    <property type="entry name" value="Sig_transdc_His_kin-like_C"/>
</dbReference>
<dbReference type="EMBL" id="LTAO01000023">
    <property type="protein sequence ID" value="KYG29519.1"/>
    <property type="molecule type" value="Genomic_DNA"/>
</dbReference>
<evidence type="ECO:0000256" key="9">
    <source>
        <dbReference type="ARBA" id="ARBA00023012"/>
    </source>
</evidence>
<sequence>MSKKKMFILLFAFMVVLIGFRSIWFFNSLQTDQPFAEDGLLDLTKVDMDHRDIFTLNGEWTFYPNVWLTPELAEDSTTLPEAAAIKVPSNWFSNDSFNKNMKDGTYRLTIQVDDDQIRKYGLKIRRIYHEFALYVNGELVEQKGNPYHTTSSNDSTLVPSVTTVMSDSEGTIDLLLAVSASEAIYDGGIIGSVRFGTEKAIMNDHTTTSFLQLMMAVIMFLHSAYTLILFLIKSKRKEILYFSVASFFAGCSVLVSDDRFLLEWFQLDIELLLKLLYFSYTSLSLFYLLFMKSFFKVNRLNPLIYTLTILSGIYALFILIAPLYLVREWSFLLTGVLFSSFFTIAFLCLQLLLRRERDSLFLLLAAICVVSSVFWGVLKSNAAIISESFAVMFDPNFYPLDFILAFICFSTFWFLQFFRAGDHNVELVHKLHKEHERKDQFLANTAHELRNPLHAMLNMAQAVSEDHHNQLSLKGKDELKLLMTVGRRMSYLLNDLIDVTKMEQMPLKLNQESLELKPVIKSVIDMQTFMMQEKKVPITLEIPDSFPPVYADQNRLIQILFNLLHNAGKFTDEGQIDVLVQPKKEFAIITVQDTGIGINKERQKQIFEPYEQGNNSSYDESGGLGLGLSICKQLVELHGGTLTVQSTPFIGSSFAFSLPYASELPQKDAPSIFSVVQMEIAGTTSNIEEKQASSLLKSKAKILAIDDDPLNLKVLKSILSSENYKLETALTPQIVMERIDEDWDLIIADVMMPAMSGYELTKRIRQQYTISERPILLLTARNQPEDIYNGFLSGANDYVVKPVDSLELKVRTEALIHLKHSVHERSRLEAAWLQAQIQPHFLFNTLNTIASLSEIDTERMSKMLQAFGHYLRASFDERNLNQLVPLKHEIDLLKSYLHIEQERFGSRLIVKWTLDPNITCQIPPLSIQPIVENAIRHGVLKRREGGQVEITIKREMTSIRMTISDNGMGMTAEKIKEIFSPSHHHHGIGLLNTDTRLKQLYGTGLLIESKPNIGTNISFEIPDEKH</sequence>
<dbReference type="PROSITE" id="PS50109">
    <property type="entry name" value="HIS_KIN"/>
    <property type="match status" value="2"/>
</dbReference>
<dbReference type="InterPro" id="IPR011623">
    <property type="entry name" value="7TMR_DISM_rcpt_extracell_dom1"/>
</dbReference>
<dbReference type="InterPro" id="IPR010559">
    <property type="entry name" value="Sig_transdc_His_kin_internal"/>
</dbReference>
<comment type="similarity">
    <text evidence="2">In the N-terminal section; belongs to the phytochrome family.</text>
</comment>
<dbReference type="FunFam" id="3.30.565.10:FF:000010">
    <property type="entry name" value="Sensor histidine kinase RcsC"/>
    <property type="match status" value="1"/>
</dbReference>
<dbReference type="GO" id="GO:0016020">
    <property type="term" value="C:membrane"/>
    <property type="evidence" value="ECO:0007669"/>
    <property type="project" value="InterPro"/>
</dbReference>
<evidence type="ECO:0000256" key="12">
    <source>
        <dbReference type="SAM" id="Phobius"/>
    </source>
</evidence>
<dbReference type="InterPro" id="IPR036097">
    <property type="entry name" value="HisK_dim/P_sf"/>
</dbReference>
<feature type="domain" description="Histidine kinase" evidence="13">
    <location>
        <begin position="444"/>
        <end position="662"/>
    </location>
</feature>
<dbReference type="InterPro" id="IPR011006">
    <property type="entry name" value="CheY-like_superfamily"/>
</dbReference>
<dbReference type="InterPro" id="IPR008979">
    <property type="entry name" value="Galactose-bd-like_sf"/>
</dbReference>
<dbReference type="SUPFAM" id="SSF55874">
    <property type="entry name" value="ATPase domain of HSP90 chaperone/DNA topoisomerase II/histidine kinase"/>
    <property type="match status" value="2"/>
</dbReference>
<evidence type="ECO:0000256" key="7">
    <source>
        <dbReference type="ARBA" id="ARBA00022777"/>
    </source>
</evidence>
<keyword evidence="12" id="KW-1133">Transmembrane helix</keyword>
<evidence type="ECO:0000313" key="15">
    <source>
        <dbReference type="EMBL" id="KYG29519.1"/>
    </source>
</evidence>
<protein>
    <recommendedName>
        <fullName evidence="10">Circadian input-output histidine kinase CikA</fullName>
        <ecNumber evidence="3">2.7.13.3</ecNumber>
    </recommendedName>
</protein>
<dbReference type="Gene3D" id="3.30.565.10">
    <property type="entry name" value="Histidine kinase-like ATPase, C-terminal domain"/>
    <property type="match status" value="2"/>
</dbReference>
<dbReference type="InterPro" id="IPR003594">
    <property type="entry name" value="HATPase_dom"/>
</dbReference>
<keyword evidence="12" id="KW-0812">Transmembrane</keyword>
<accession>A0A161PCB1</accession>
<keyword evidence="6" id="KW-0547">Nucleotide-binding</keyword>
<keyword evidence="7" id="KW-0418">Kinase</keyword>
<feature type="transmembrane region" description="Helical" evidence="12">
    <location>
        <begin position="239"/>
        <end position="255"/>
    </location>
</feature>
<feature type="domain" description="Histidine kinase" evidence="13">
    <location>
        <begin position="927"/>
        <end position="1025"/>
    </location>
</feature>
<dbReference type="SMART" id="SM00387">
    <property type="entry name" value="HATPase_c"/>
    <property type="match status" value="2"/>
</dbReference>
<feature type="transmembrane region" description="Helical" evidence="12">
    <location>
        <begin position="360"/>
        <end position="377"/>
    </location>
</feature>
<reference evidence="15" key="1">
    <citation type="submission" date="2016-02" db="EMBL/GenBank/DDBJ databases">
        <title>Genome sequence of Bacillus trypoxylicola KCTC 13244(T).</title>
        <authorList>
            <person name="Jeong H."/>
            <person name="Park S.-H."/>
            <person name="Choi S.-K."/>
        </authorList>
    </citation>
    <scope>NUCLEOTIDE SEQUENCE [LARGE SCALE GENOMIC DNA]</scope>
    <source>
        <strain evidence="15">KCTC 13244</strain>
    </source>
</reference>
<dbReference type="Gene3D" id="1.10.287.130">
    <property type="match status" value="1"/>
</dbReference>
<dbReference type="STRING" id="519424.AZF04_08340"/>
<dbReference type="GO" id="GO:0000155">
    <property type="term" value="F:phosphorelay sensor kinase activity"/>
    <property type="evidence" value="ECO:0007669"/>
    <property type="project" value="InterPro"/>
</dbReference>
<evidence type="ECO:0000259" key="14">
    <source>
        <dbReference type="PROSITE" id="PS50110"/>
    </source>
</evidence>
<dbReference type="AlphaFoldDB" id="A0A161PCB1"/>
<keyword evidence="16" id="KW-1185">Reference proteome</keyword>
<feature type="modified residue" description="4-aspartylphosphate" evidence="11">
    <location>
        <position position="749"/>
    </location>
</feature>
<evidence type="ECO:0000256" key="6">
    <source>
        <dbReference type="ARBA" id="ARBA00022741"/>
    </source>
</evidence>
<feature type="transmembrane region" description="Helical" evidence="12">
    <location>
        <begin position="210"/>
        <end position="232"/>
    </location>
</feature>
<dbReference type="SMART" id="SM00388">
    <property type="entry name" value="HisKA"/>
    <property type="match status" value="1"/>
</dbReference>
<dbReference type="PRINTS" id="PR00344">
    <property type="entry name" value="BCTRLSENSOR"/>
</dbReference>
<keyword evidence="12" id="KW-0472">Membrane</keyword>
<evidence type="ECO:0000256" key="1">
    <source>
        <dbReference type="ARBA" id="ARBA00000085"/>
    </source>
</evidence>
<comment type="caution">
    <text evidence="15">The sequence shown here is derived from an EMBL/GenBank/DDBJ whole genome shotgun (WGS) entry which is preliminary data.</text>
</comment>
<feature type="transmembrane region" description="Helical" evidence="12">
    <location>
        <begin position="303"/>
        <end position="325"/>
    </location>
</feature>
<evidence type="ECO:0000256" key="2">
    <source>
        <dbReference type="ARBA" id="ARBA00006402"/>
    </source>
</evidence>
<feature type="transmembrane region" description="Helical" evidence="12">
    <location>
        <begin position="275"/>
        <end position="291"/>
    </location>
</feature>
<dbReference type="CDD" id="cd00082">
    <property type="entry name" value="HisKA"/>
    <property type="match status" value="1"/>
</dbReference>
<dbReference type="InterPro" id="IPR005467">
    <property type="entry name" value="His_kinase_dom"/>
</dbReference>
<dbReference type="Gene3D" id="2.60.120.260">
    <property type="entry name" value="Galactose-binding domain-like"/>
    <property type="match status" value="1"/>
</dbReference>
<dbReference type="SUPFAM" id="SSF49785">
    <property type="entry name" value="Galactose-binding domain-like"/>
    <property type="match status" value="1"/>
</dbReference>
<dbReference type="EC" id="2.7.13.3" evidence="3"/>
<keyword evidence="9" id="KW-0902">Two-component regulatory system</keyword>
<dbReference type="Gene3D" id="3.40.50.2300">
    <property type="match status" value="1"/>
</dbReference>
<organism evidence="15 16">
    <name type="scientific">Alkalihalobacillus trypoxylicola</name>
    <dbReference type="NCBI Taxonomy" id="519424"/>
    <lineage>
        <taxon>Bacteria</taxon>
        <taxon>Bacillati</taxon>
        <taxon>Bacillota</taxon>
        <taxon>Bacilli</taxon>
        <taxon>Bacillales</taxon>
        <taxon>Bacillaceae</taxon>
        <taxon>Alkalihalobacillus</taxon>
    </lineage>
</organism>